<accession>A0A0S2F970</accession>
<protein>
    <submittedName>
        <fullName evidence="2">Uncharacterized protein</fullName>
    </submittedName>
</protein>
<dbReference type="KEGG" id="lab:LA76x_1905"/>
<organism evidence="2 3">
    <name type="scientific">Lysobacter antibioticus</name>
    <dbReference type="NCBI Taxonomy" id="84531"/>
    <lineage>
        <taxon>Bacteria</taxon>
        <taxon>Pseudomonadati</taxon>
        <taxon>Pseudomonadota</taxon>
        <taxon>Gammaproteobacteria</taxon>
        <taxon>Lysobacterales</taxon>
        <taxon>Lysobacteraceae</taxon>
        <taxon>Lysobacter</taxon>
    </lineage>
</organism>
<keyword evidence="3" id="KW-1185">Reference proteome</keyword>
<name>A0A0S2F970_LYSAN</name>
<gene>
    <name evidence="2" type="ORF">LA76x_1905</name>
</gene>
<dbReference type="Proteomes" id="UP000060787">
    <property type="component" value="Chromosome"/>
</dbReference>
<dbReference type="EMBL" id="CP011129">
    <property type="protein sequence ID" value="ALN80049.1"/>
    <property type="molecule type" value="Genomic_DNA"/>
</dbReference>
<proteinExistence type="predicted"/>
<evidence type="ECO:0000313" key="2">
    <source>
        <dbReference type="EMBL" id="ALN80049.1"/>
    </source>
</evidence>
<dbReference type="AlphaFoldDB" id="A0A0S2F970"/>
<evidence type="ECO:0000313" key="3">
    <source>
        <dbReference type="Proteomes" id="UP000060787"/>
    </source>
</evidence>
<sequence>MNEWSGHAYRFCGRTGWIQAVGRQADCVPNSRVSARWPAASLDRLGWPPRGRSRRVATRPSSTGGGAVSPVVHGPGYRPVYWAR</sequence>
<feature type="region of interest" description="Disordered" evidence="1">
    <location>
        <begin position="46"/>
        <end position="84"/>
    </location>
</feature>
<reference evidence="2 3" key="1">
    <citation type="journal article" date="2015" name="BMC Genomics">
        <title>Comparative genomics and metabolic profiling of the genus Lysobacter.</title>
        <authorList>
            <person name="de Bruijn I."/>
            <person name="Cheng X."/>
            <person name="de Jager V."/>
            <person name="Exposito R.G."/>
            <person name="Watrous J."/>
            <person name="Patel N."/>
            <person name="Postma J."/>
            <person name="Dorrestein P.C."/>
            <person name="Kobayashi D."/>
            <person name="Raaijmakers J.M."/>
        </authorList>
    </citation>
    <scope>NUCLEOTIDE SEQUENCE [LARGE SCALE GENOMIC DNA]</scope>
    <source>
        <strain evidence="2 3">76</strain>
    </source>
</reference>
<dbReference type="PATRIC" id="fig|84531.8.peg.1924"/>
<evidence type="ECO:0000256" key="1">
    <source>
        <dbReference type="SAM" id="MobiDB-lite"/>
    </source>
</evidence>